<evidence type="ECO:0000259" key="8">
    <source>
        <dbReference type="PROSITE" id="PS50928"/>
    </source>
</evidence>
<evidence type="ECO:0000256" key="7">
    <source>
        <dbReference type="RuleBase" id="RU363032"/>
    </source>
</evidence>
<dbReference type="PANTHER" id="PTHR30151">
    <property type="entry name" value="ALKANE SULFONATE ABC TRANSPORTER-RELATED, MEMBRANE SUBUNIT"/>
    <property type="match status" value="1"/>
</dbReference>
<dbReference type="AlphaFoldDB" id="A0A3D9YTW0"/>
<accession>A0A3D9YTW0</accession>
<comment type="subcellular location">
    <subcellularLocation>
        <location evidence="1 7">Cell membrane</location>
        <topology evidence="1 7">Multi-pass membrane protein</topology>
    </subcellularLocation>
</comment>
<proteinExistence type="inferred from homology"/>
<evidence type="ECO:0000256" key="3">
    <source>
        <dbReference type="ARBA" id="ARBA00022475"/>
    </source>
</evidence>
<feature type="transmembrane region" description="Helical" evidence="7">
    <location>
        <begin position="60"/>
        <end position="81"/>
    </location>
</feature>
<feature type="transmembrane region" description="Helical" evidence="7">
    <location>
        <begin position="27"/>
        <end position="48"/>
    </location>
</feature>
<dbReference type="PANTHER" id="PTHR30151:SF0">
    <property type="entry name" value="ABC TRANSPORTER PERMEASE PROTEIN MJ0413-RELATED"/>
    <property type="match status" value="1"/>
</dbReference>
<keyword evidence="2 7" id="KW-0813">Transport</keyword>
<gene>
    <name evidence="9" type="ORF">DES32_1985</name>
</gene>
<comment type="similarity">
    <text evidence="7">Belongs to the binding-protein-dependent transport system permease family.</text>
</comment>
<evidence type="ECO:0000256" key="5">
    <source>
        <dbReference type="ARBA" id="ARBA00022989"/>
    </source>
</evidence>
<dbReference type="OrthoDB" id="7957355at2"/>
<feature type="transmembrane region" description="Helical" evidence="7">
    <location>
        <begin position="262"/>
        <end position="283"/>
    </location>
</feature>
<dbReference type="InterPro" id="IPR000515">
    <property type="entry name" value="MetI-like"/>
</dbReference>
<evidence type="ECO:0000256" key="1">
    <source>
        <dbReference type="ARBA" id="ARBA00004651"/>
    </source>
</evidence>
<dbReference type="PROSITE" id="PS50928">
    <property type="entry name" value="ABC_TM1"/>
    <property type="match status" value="1"/>
</dbReference>
<dbReference type="RefSeq" id="WP_115836540.1">
    <property type="nucleotide sequence ID" value="NZ_CP025086.1"/>
</dbReference>
<keyword evidence="3" id="KW-1003">Cell membrane</keyword>
<feature type="transmembrane region" description="Helical" evidence="7">
    <location>
        <begin position="93"/>
        <end position="116"/>
    </location>
</feature>
<dbReference type="GO" id="GO:0005886">
    <property type="term" value="C:plasma membrane"/>
    <property type="evidence" value="ECO:0007669"/>
    <property type="project" value="UniProtKB-SubCell"/>
</dbReference>
<evidence type="ECO:0000313" key="9">
    <source>
        <dbReference type="EMBL" id="REF85945.1"/>
    </source>
</evidence>
<keyword evidence="5 7" id="KW-1133">Transmembrane helix</keyword>
<protein>
    <submittedName>
        <fullName evidence="9">NitT/TauT family transport system permease protein</fullName>
    </submittedName>
</protein>
<dbReference type="GO" id="GO:0055085">
    <property type="term" value="P:transmembrane transport"/>
    <property type="evidence" value="ECO:0007669"/>
    <property type="project" value="InterPro"/>
</dbReference>
<keyword evidence="6 7" id="KW-0472">Membrane</keyword>
<name>A0A3D9YTW0_9HYPH</name>
<reference evidence="9 10" key="1">
    <citation type="submission" date="2018-08" db="EMBL/GenBank/DDBJ databases">
        <title>Genomic Encyclopedia of Type Strains, Phase IV (KMG-IV): sequencing the most valuable type-strain genomes for metagenomic binning, comparative biology and taxonomic classification.</title>
        <authorList>
            <person name="Goeker M."/>
        </authorList>
    </citation>
    <scope>NUCLEOTIDE SEQUENCE [LARGE SCALE GENOMIC DNA]</scope>
    <source>
        <strain evidence="9 10">BW863</strain>
    </source>
</reference>
<evidence type="ECO:0000256" key="4">
    <source>
        <dbReference type="ARBA" id="ARBA00022692"/>
    </source>
</evidence>
<evidence type="ECO:0000256" key="6">
    <source>
        <dbReference type="ARBA" id="ARBA00023136"/>
    </source>
</evidence>
<keyword evidence="4 7" id="KW-0812">Transmembrane</keyword>
<feature type="domain" description="ABC transmembrane type-1" evidence="8">
    <location>
        <begin position="89"/>
        <end position="284"/>
    </location>
</feature>
<dbReference type="Pfam" id="PF00528">
    <property type="entry name" value="BPD_transp_1"/>
    <property type="match status" value="1"/>
</dbReference>
<dbReference type="InterPro" id="IPR035906">
    <property type="entry name" value="MetI-like_sf"/>
</dbReference>
<dbReference type="CDD" id="cd06261">
    <property type="entry name" value="TM_PBP2"/>
    <property type="match status" value="1"/>
</dbReference>
<feature type="transmembrane region" description="Helical" evidence="7">
    <location>
        <begin position="199"/>
        <end position="220"/>
    </location>
</feature>
<dbReference type="SUPFAM" id="SSF161098">
    <property type="entry name" value="MetI-like"/>
    <property type="match status" value="1"/>
</dbReference>
<comment type="caution">
    <text evidence="9">The sequence shown here is derived from an EMBL/GenBank/DDBJ whole genome shotgun (WGS) entry which is preliminary data.</text>
</comment>
<dbReference type="Proteomes" id="UP000256900">
    <property type="component" value="Unassembled WGS sequence"/>
</dbReference>
<dbReference type="Gene3D" id="1.10.3720.10">
    <property type="entry name" value="MetI-like"/>
    <property type="match status" value="1"/>
</dbReference>
<organism evidence="9 10">
    <name type="scientific">Methylovirgula ligni</name>
    <dbReference type="NCBI Taxonomy" id="569860"/>
    <lineage>
        <taxon>Bacteria</taxon>
        <taxon>Pseudomonadati</taxon>
        <taxon>Pseudomonadota</taxon>
        <taxon>Alphaproteobacteria</taxon>
        <taxon>Hyphomicrobiales</taxon>
        <taxon>Beijerinckiaceae</taxon>
        <taxon>Methylovirgula</taxon>
    </lineage>
</organism>
<feature type="transmembrane region" description="Helical" evidence="7">
    <location>
        <begin position="156"/>
        <end position="178"/>
    </location>
</feature>
<sequence length="294" mass="31403">MGADVASTAPPKDRTRGRKALGWRNPFLALGTRRALTSIAIALLIWEIGSTSGTWLGHPLPILGVVPSPVSVAVAWSHLIGDPGYWQSWYLSFLRVLLGFSAAVVVGIPFGLLLAINKTFRGIAFPVFELLRPIPPLAWVPASVIFWPTQELSIDFVIFLGAFYTIVLNVVGGARAIDIRLIQVARSMGASRGNIFRRIILPAVLPSICTGMEVGIGITWEVVIAAEMISGGGGASGGDSSAGGGLGFFIWNSYIGGSYPDIIVGMFSIGIAGYLSSAAVRLIEDRITPWRRLR</sequence>
<dbReference type="EMBL" id="QUMO01000003">
    <property type="protein sequence ID" value="REF85945.1"/>
    <property type="molecule type" value="Genomic_DNA"/>
</dbReference>
<evidence type="ECO:0000313" key="10">
    <source>
        <dbReference type="Proteomes" id="UP000256900"/>
    </source>
</evidence>
<evidence type="ECO:0000256" key="2">
    <source>
        <dbReference type="ARBA" id="ARBA00022448"/>
    </source>
</evidence>
<keyword evidence="10" id="KW-1185">Reference proteome</keyword>